<keyword evidence="5" id="KW-0067">ATP-binding</keyword>
<keyword evidence="4" id="KW-0547">Nucleotide-binding</keyword>
<dbReference type="NCBIfam" id="NF002315">
    <property type="entry name" value="PRK01237.1"/>
    <property type="match status" value="1"/>
</dbReference>
<reference evidence="6" key="1">
    <citation type="submission" date="2016-08" db="EMBL/GenBank/DDBJ databases">
        <authorList>
            <person name="Seilhamer J.J."/>
        </authorList>
    </citation>
    <scope>NUCLEOTIDE SEQUENCE</scope>
    <source>
        <strain evidence="6">86-1</strain>
    </source>
</reference>
<dbReference type="InterPro" id="IPR017555">
    <property type="entry name" value="TriPribosyl-deP-CoA_syn"/>
</dbReference>
<keyword evidence="3 6" id="KW-0808">Transferase</keyword>
<dbReference type="InterPro" id="IPR002736">
    <property type="entry name" value="CitG"/>
</dbReference>
<dbReference type="NCBIfam" id="TIGR03132">
    <property type="entry name" value="malonate_mdcB"/>
    <property type="match status" value="1"/>
</dbReference>
<dbReference type="EC" id="2.4.2.52" evidence="2"/>
<comment type="catalytic activity">
    <reaction evidence="1">
        <text>3'-dephospho-CoA + ATP = 2'-(5''-triphospho-alpha-D-ribosyl)-3'-dephospho-CoA + adenine</text>
        <dbReference type="Rhea" id="RHEA:15117"/>
        <dbReference type="ChEBI" id="CHEBI:16708"/>
        <dbReference type="ChEBI" id="CHEBI:30616"/>
        <dbReference type="ChEBI" id="CHEBI:57328"/>
        <dbReference type="ChEBI" id="CHEBI:61378"/>
        <dbReference type="EC" id="2.4.2.52"/>
    </reaction>
</comment>
<dbReference type="Pfam" id="PF01874">
    <property type="entry name" value="CitG"/>
    <property type="match status" value="1"/>
</dbReference>
<evidence type="ECO:0000256" key="4">
    <source>
        <dbReference type="ARBA" id="ARBA00022741"/>
    </source>
</evidence>
<evidence type="ECO:0000256" key="1">
    <source>
        <dbReference type="ARBA" id="ARBA00001210"/>
    </source>
</evidence>
<evidence type="ECO:0000256" key="2">
    <source>
        <dbReference type="ARBA" id="ARBA00012074"/>
    </source>
</evidence>
<accession>A0A212L076</accession>
<dbReference type="GO" id="GO:0005524">
    <property type="term" value="F:ATP binding"/>
    <property type="evidence" value="ECO:0007669"/>
    <property type="project" value="UniProtKB-KW"/>
</dbReference>
<dbReference type="PANTHER" id="PTHR30201">
    <property type="entry name" value="TRIPHOSPHORIBOSYL-DEPHOSPHO-COA SYNTHASE"/>
    <property type="match status" value="1"/>
</dbReference>
<protein>
    <recommendedName>
        <fullName evidence="2">triphosphoribosyl-dephospho-CoA synthase</fullName>
        <ecNumber evidence="2">2.4.2.52</ecNumber>
    </recommendedName>
</protein>
<sequence length="309" mass="32717">MEAVLGTEHLWDRQQLLPVDLTAKDSRKLSGSPEDLTPEVLADLAVNALINEVDLTPKPGLVDQRGSGTHVDLTRQLMHRSARSLRACFRAMAHEALIPQPYSLLRERLGAIGRQGEIDMFAATEGCNTHKGAIWALGLLVAGASICRKAKNPAEMAAVAGAIARCPDRHVPVQDTNGSKAVKRYGVSGARGEAQADFPHVVCVGLPALWAARNRGLAEDHARLDALMAIMAELDDTCVLHRGGAKALAATKQGAREVLLVGGTGTQRGYEALMALDKRLSSLGVSPGGSGDLIAATLFLDSMVPGFNL</sequence>
<dbReference type="GO" id="GO:0016757">
    <property type="term" value="F:glycosyltransferase activity"/>
    <property type="evidence" value="ECO:0007669"/>
    <property type="project" value="UniProtKB-KW"/>
</dbReference>
<organism evidence="6">
    <name type="scientific">uncultured Desulfovibrio sp</name>
    <dbReference type="NCBI Taxonomy" id="167968"/>
    <lineage>
        <taxon>Bacteria</taxon>
        <taxon>Pseudomonadati</taxon>
        <taxon>Thermodesulfobacteriota</taxon>
        <taxon>Desulfovibrionia</taxon>
        <taxon>Desulfovibrionales</taxon>
        <taxon>Desulfovibrionaceae</taxon>
        <taxon>Desulfovibrio</taxon>
        <taxon>environmental samples</taxon>
    </lineage>
</organism>
<evidence type="ECO:0000256" key="5">
    <source>
        <dbReference type="ARBA" id="ARBA00022840"/>
    </source>
</evidence>
<dbReference type="EMBL" id="FMJC01000001">
    <property type="protein sequence ID" value="SCM70789.1"/>
    <property type="molecule type" value="Genomic_DNA"/>
</dbReference>
<dbReference type="GO" id="GO:0051191">
    <property type="term" value="P:prosthetic group biosynthetic process"/>
    <property type="evidence" value="ECO:0007669"/>
    <property type="project" value="TreeGrafter"/>
</dbReference>
<name>A0A212L076_9BACT</name>
<evidence type="ECO:0000256" key="3">
    <source>
        <dbReference type="ARBA" id="ARBA00022679"/>
    </source>
</evidence>
<evidence type="ECO:0000313" key="6">
    <source>
        <dbReference type="EMBL" id="SCM70789.1"/>
    </source>
</evidence>
<gene>
    <name evidence="6" type="primary">mdcB</name>
    <name evidence="6" type="ORF">KL86DES1_10633</name>
</gene>
<keyword evidence="6" id="KW-0328">Glycosyltransferase</keyword>
<dbReference type="HAMAP" id="MF_01883">
    <property type="entry name" value="MdcB"/>
    <property type="match status" value="1"/>
</dbReference>
<dbReference type="Gene3D" id="1.10.4200.10">
    <property type="entry name" value="Triphosphoribosyl-dephospho-CoA protein"/>
    <property type="match status" value="2"/>
</dbReference>
<dbReference type="RefSeq" id="WP_179979467.1">
    <property type="nucleotide sequence ID" value="NZ_LT608333.1"/>
</dbReference>
<dbReference type="AlphaFoldDB" id="A0A212L076"/>
<dbReference type="PANTHER" id="PTHR30201:SF2">
    <property type="entry name" value="2-(5''-TRIPHOSPHORIBOSYL)-3'-DEPHOSPHOCOENZYME-A SYNTHASE"/>
    <property type="match status" value="1"/>
</dbReference>
<dbReference type="GO" id="GO:0046917">
    <property type="term" value="F:triphosphoribosyl-dephospho-CoA synthase activity"/>
    <property type="evidence" value="ECO:0007669"/>
    <property type="project" value="UniProtKB-EC"/>
</dbReference>
<proteinExistence type="inferred from homology"/>